<dbReference type="Proteomes" id="UP000033448">
    <property type="component" value="Unassembled WGS sequence"/>
</dbReference>
<feature type="region of interest" description="Disordered" evidence="1">
    <location>
        <begin position="1"/>
        <end position="121"/>
    </location>
</feature>
<dbReference type="RefSeq" id="WP_045250984.1">
    <property type="nucleotide sequence ID" value="NZ_JYIT01000079.1"/>
</dbReference>
<evidence type="ECO:0000256" key="1">
    <source>
        <dbReference type="SAM" id="MobiDB-lite"/>
    </source>
</evidence>
<name>A0A0F0KPE5_9MICO</name>
<feature type="compositionally biased region" description="Basic and acidic residues" evidence="1">
    <location>
        <begin position="17"/>
        <end position="36"/>
    </location>
</feature>
<comment type="caution">
    <text evidence="2">The sequence shown here is derived from an EMBL/GenBank/DDBJ whole genome shotgun (WGS) entry which is preliminary data.</text>
</comment>
<feature type="compositionally biased region" description="Basic and acidic residues" evidence="1">
    <location>
        <begin position="60"/>
        <end position="76"/>
    </location>
</feature>
<dbReference type="PATRIC" id="fig|582680.7.peg.2360"/>
<feature type="compositionally biased region" description="Basic and acidic residues" evidence="1">
    <location>
        <begin position="43"/>
        <end position="52"/>
    </location>
</feature>
<feature type="compositionally biased region" description="Gly residues" evidence="1">
    <location>
        <begin position="104"/>
        <end position="113"/>
    </location>
</feature>
<accession>A0A0F0KPE5</accession>
<dbReference type="EMBL" id="JYIT01000079">
    <property type="protein sequence ID" value="KJL22005.1"/>
    <property type="molecule type" value="Genomic_DNA"/>
</dbReference>
<evidence type="ECO:0000313" key="3">
    <source>
        <dbReference type="Proteomes" id="UP000033448"/>
    </source>
</evidence>
<dbReference type="AlphaFoldDB" id="A0A0F0KPE5"/>
<keyword evidence="3" id="KW-1185">Reference proteome</keyword>
<organism evidence="2 3">
    <name type="scientific">Microbacterium azadirachtae</name>
    <dbReference type="NCBI Taxonomy" id="582680"/>
    <lineage>
        <taxon>Bacteria</taxon>
        <taxon>Bacillati</taxon>
        <taxon>Actinomycetota</taxon>
        <taxon>Actinomycetes</taxon>
        <taxon>Micrococcales</taxon>
        <taxon>Microbacteriaceae</taxon>
        <taxon>Microbacterium</taxon>
    </lineage>
</organism>
<sequence>MSEISDEGQLPPNVHHPRPEKPASTDEEADRERVEEGAEGDGDEPRHDEGADRQPPADTPHARRGDTDDPYAKQGEDPYAEPAKSPRRTGHDGASGDGTSEGTVGTGASGTGAAGTAEPPD</sequence>
<protein>
    <submittedName>
        <fullName evidence="2">Uncharacterized protein</fullName>
    </submittedName>
</protein>
<reference evidence="2 3" key="1">
    <citation type="submission" date="2015-02" db="EMBL/GenBank/DDBJ databases">
        <title>Draft genome sequences of ten Microbacterium spp. with emphasis on heavy metal contaminated environments.</title>
        <authorList>
            <person name="Corretto E."/>
        </authorList>
    </citation>
    <scope>NUCLEOTIDE SEQUENCE [LARGE SCALE GENOMIC DNA]</scope>
    <source>
        <strain evidence="2 3">DSM 23848</strain>
    </source>
</reference>
<gene>
    <name evidence="2" type="ORF">RL72_02312</name>
</gene>
<evidence type="ECO:0000313" key="2">
    <source>
        <dbReference type="EMBL" id="KJL22005.1"/>
    </source>
</evidence>
<proteinExistence type="predicted"/>